<feature type="compositionally biased region" description="Polar residues" evidence="1">
    <location>
        <begin position="17"/>
        <end position="28"/>
    </location>
</feature>
<comment type="caution">
    <text evidence="2">The sequence shown here is derived from an EMBL/GenBank/DDBJ whole genome shotgun (WGS) entry which is preliminary data.</text>
</comment>
<gene>
    <name evidence="2" type="ORF">E2I00_009553</name>
</gene>
<name>A0A6A1QBG3_BALPH</name>
<accession>A0A6A1QBG3</accession>
<organism evidence="2 3">
    <name type="scientific">Balaenoptera physalus</name>
    <name type="common">Fin whale</name>
    <name type="synonym">Balaena physalus</name>
    <dbReference type="NCBI Taxonomy" id="9770"/>
    <lineage>
        <taxon>Eukaryota</taxon>
        <taxon>Metazoa</taxon>
        <taxon>Chordata</taxon>
        <taxon>Craniata</taxon>
        <taxon>Vertebrata</taxon>
        <taxon>Euteleostomi</taxon>
        <taxon>Mammalia</taxon>
        <taxon>Eutheria</taxon>
        <taxon>Laurasiatheria</taxon>
        <taxon>Artiodactyla</taxon>
        <taxon>Whippomorpha</taxon>
        <taxon>Cetacea</taxon>
        <taxon>Mysticeti</taxon>
        <taxon>Balaenopteridae</taxon>
        <taxon>Balaenoptera</taxon>
    </lineage>
</organism>
<sequence>MQRSKMKGASSGKRTAGPQQKSGISTRRQMAGIALQRTPFSVREEDKEGQTEEPWEQRWWQHQ</sequence>
<dbReference type="AlphaFoldDB" id="A0A6A1QBG3"/>
<dbReference type="EMBL" id="SGJD01000594">
    <property type="protein sequence ID" value="KAB0404423.1"/>
    <property type="molecule type" value="Genomic_DNA"/>
</dbReference>
<proteinExistence type="predicted"/>
<evidence type="ECO:0000313" key="3">
    <source>
        <dbReference type="Proteomes" id="UP000437017"/>
    </source>
</evidence>
<evidence type="ECO:0000313" key="2">
    <source>
        <dbReference type="EMBL" id="KAB0404423.1"/>
    </source>
</evidence>
<dbReference type="Proteomes" id="UP000437017">
    <property type="component" value="Unassembled WGS sequence"/>
</dbReference>
<protein>
    <submittedName>
        <fullName evidence="2">Uncharacterized protein</fullName>
    </submittedName>
</protein>
<keyword evidence="3" id="KW-1185">Reference proteome</keyword>
<feature type="region of interest" description="Disordered" evidence="1">
    <location>
        <begin position="1"/>
        <end position="63"/>
    </location>
</feature>
<evidence type="ECO:0000256" key="1">
    <source>
        <dbReference type="SAM" id="MobiDB-lite"/>
    </source>
</evidence>
<reference evidence="2 3" key="1">
    <citation type="journal article" date="2019" name="PLoS ONE">
        <title>Genomic analyses reveal an absence of contemporary introgressive admixture between fin whales and blue whales, despite known hybrids.</title>
        <authorList>
            <person name="Westbury M.V."/>
            <person name="Petersen B."/>
            <person name="Lorenzen E.D."/>
        </authorList>
    </citation>
    <scope>NUCLEOTIDE SEQUENCE [LARGE SCALE GENOMIC DNA]</scope>
    <source>
        <strain evidence="2">FinWhale-01</strain>
    </source>
</reference>